<organism evidence="1 2">
    <name type="scientific">Cryptotermes secundus</name>
    <dbReference type="NCBI Taxonomy" id="105785"/>
    <lineage>
        <taxon>Eukaryota</taxon>
        <taxon>Metazoa</taxon>
        <taxon>Ecdysozoa</taxon>
        <taxon>Arthropoda</taxon>
        <taxon>Hexapoda</taxon>
        <taxon>Insecta</taxon>
        <taxon>Pterygota</taxon>
        <taxon>Neoptera</taxon>
        <taxon>Polyneoptera</taxon>
        <taxon>Dictyoptera</taxon>
        <taxon>Blattodea</taxon>
        <taxon>Blattoidea</taxon>
        <taxon>Termitoidae</taxon>
        <taxon>Kalotermitidae</taxon>
        <taxon>Cryptotermitinae</taxon>
        <taxon>Cryptotermes</taxon>
    </lineage>
</organism>
<comment type="caution">
    <text evidence="1">The sequence shown here is derived from an EMBL/GenBank/DDBJ whole genome shotgun (WGS) entry which is preliminary data.</text>
</comment>
<dbReference type="AlphaFoldDB" id="A0A2J7RCI2"/>
<sequence>MSMRVMPEPHNHISGHSRLTLVVIHCTAKEDRFEMVREKGKRDCSLNSRRNCTGDSVTHANFEYRVGQ</sequence>
<keyword evidence="2" id="KW-1185">Reference proteome</keyword>
<dbReference type="EMBL" id="NEVH01005885">
    <property type="protein sequence ID" value="PNF38543.1"/>
    <property type="molecule type" value="Genomic_DNA"/>
</dbReference>
<reference evidence="1 2" key="1">
    <citation type="submission" date="2017-12" db="EMBL/GenBank/DDBJ databases">
        <title>Hemimetabolous genomes reveal molecular basis of termite eusociality.</title>
        <authorList>
            <person name="Harrison M.C."/>
            <person name="Jongepier E."/>
            <person name="Robertson H.M."/>
            <person name="Arning N."/>
            <person name="Bitard-Feildel T."/>
            <person name="Chao H."/>
            <person name="Childers C.P."/>
            <person name="Dinh H."/>
            <person name="Doddapaneni H."/>
            <person name="Dugan S."/>
            <person name="Gowin J."/>
            <person name="Greiner C."/>
            <person name="Han Y."/>
            <person name="Hu H."/>
            <person name="Hughes D.S.T."/>
            <person name="Huylmans A.-K."/>
            <person name="Kemena C."/>
            <person name="Kremer L.P.M."/>
            <person name="Lee S.L."/>
            <person name="Lopez-Ezquerra A."/>
            <person name="Mallet L."/>
            <person name="Monroy-Kuhn J.M."/>
            <person name="Moser A."/>
            <person name="Murali S.C."/>
            <person name="Muzny D.M."/>
            <person name="Otani S."/>
            <person name="Piulachs M.-D."/>
            <person name="Poelchau M."/>
            <person name="Qu J."/>
            <person name="Schaub F."/>
            <person name="Wada-Katsumata A."/>
            <person name="Worley K.C."/>
            <person name="Xie Q."/>
            <person name="Ylla G."/>
            <person name="Poulsen M."/>
            <person name="Gibbs R.A."/>
            <person name="Schal C."/>
            <person name="Richards S."/>
            <person name="Belles X."/>
            <person name="Korb J."/>
            <person name="Bornberg-Bauer E."/>
        </authorList>
    </citation>
    <scope>NUCLEOTIDE SEQUENCE [LARGE SCALE GENOMIC DNA]</scope>
    <source>
        <tissue evidence="1">Whole body</tissue>
    </source>
</reference>
<gene>
    <name evidence="1" type="ORF">B7P43_G04025</name>
</gene>
<dbReference type="InParanoid" id="A0A2J7RCI2"/>
<name>A0A2J7RCI2_9NEOP</name>
<dbReference type="Proteomes" id="UP000235965">
    <property type="component" value="Unassembled WGS sequence"/>
</dbReference>
<evidence type="ECO:0000313" key="1">
    <source>
        <dbReference type="EMBL" id="PNF38543.1"/>
    </source>
</evidence>
<accession>A0A2J7RCI2</accession>
<proteinExistence type="predicted"/>
<evidence type="ECO:0000313" key="2">
    <source>
        <dbReference type="Proteomes" id="UP000235965"/>
    </source>
</evidence>
<protein>
    <submittedName>
        <fullName evidence="1">Uncharacterized protein</fullName>
    </submittedName>
</protein>